<sequence length="101" mass="10904">MKEAFQALVLLVALPATSALADDQSIRAAVGGGLAGAVGGYLGSELGGRSGAILGSGLGAALGSAVATDGYEDRRYYRDRKYRYKDRERRYRRDRDDDWDD</sequence>
<evidence type="ECO:0008006" key="4">
    <source>
        <dbReference type="Google" id="ProtNLM"/>
    </source>
</evidence>
<dbReference type="EMBL" id="NRRV01000067">
    <property type="protein sequence ID" value="MBK1633090.1"/>
    <property type="molecule type" value="Genomic_DNA"/>
</dbReference>
<keyword evidence="3" id="KW-1185">Reference proteome</keyword>
<evidence type="ECO:0000256" key="1">
    <source>
        <dbReference type="SAM" id="SignalP"/>
    </source>
</evidence>
<feature type="chain" id="PRO_5045362483" description="Glycine zipper 2TM domain-containing protein" evidence="1">
    <location>
        <begin position="22"/>
        <end position="101"/>
    </location>
</feature>
<proteinExistence type="predicted"/>
<dbReference type="RefSeq" id="WP_200241067.1">
    <property type="nucleotide sequence ID" value="NZ_NRRV01000067.1"/>
</dbReference>
<keyword evidence="1" id="KW-0732">Signal</keyword>
<feature type="signal peptide" evidence="1">
    <location>
        <begin position="1"/>
        <end position="21"/>
    </location>
</feature>
<protein>
    <recommendedName>
        <fullName evidence="4">Glycine zipper 2TM domain-containing protein</fullName>
    </recommendedName>
</protein>
<dbReference type="Proteomes" id="UP000748752">
    <property type="component" value="Unassembled WGS sequence"/>
</dbReference>
<name>A0ABS1CMD4_9GAMM</name>
<evidence type="ECO:0000313" key="2">
    <source>
        <dbReference type="EMBL" id="MBK1633090.1"/>
    </source>
</evidence>
<reference evidence="2 3" key="1">
    <citation type="journal article" date="2020" name="Microorganisms">
        <title>Osmotic Adaptation and Compatible Solute Biosynthesis of Phototrophic Bacteria as Revealed from Genome Analyses.</title>
        <authorList>
            <person name="Imhoff J.F."/>
            <person name="Rahn T."/>
            <person name="Kunzel S."/>
            <person name="Keller A."/>
            <person name="Neulinger S.C."/>
        </authorList>
    </citation>
    <scope>NUCLEOTIDE SEQUENCE [LARGE SCALE GENOMIC DNA]</scope>
    <source>
        <strain evidence="2 3">DSM 6210</strain>
    </source>
</reference>
<gene>
    <name evidence="2" type="ORF">CKO31_20510</name>
</gene>
<organism evidence="2 3">
    <name type="scientific">Thiohalocapsa halophila</name>
    <dbReference type="NCBI Taxonomy" id="69359"/>
    <lineage>
        <taxon>Bacteria</taxon>
        <taxon>Pseudomonadati</taxon>
        <taxon>Pseudomonadota</taxon>
        <taxon>Gammaproteobacteria</taxon>
        <taxon>Chromatiales</taxon>
        <taxon>Chromatiaceae</taxon>
        <taxon>Thiohalocapsa</taxon>
    </lineage>
</organism>
<evidence type="ECO:0000313" key="3">
    <source>
        <dbReference type="Proteomes" id="UP000748752"/>
    </source>
</evidence>
<accession>A0ABS1CMD4</accession>
<comment type="caution">
    <text evidence="2">The sequence shown here is derived from an EMBL/GenBank/DDBJ whole genome shotgun (WGS) entry which is preliminary data.</text>
</comment>